<feature type="domain" description="EF-hand" evidence="7">
    <location>
        <begin position="656"/>
        <end position="691"/>
    </location>
</feature>
<dbReference type="PANTHER" id="PTHR34524">
    <property type="entry name" value="CALCYPHOSIN"/>
    <property type="match status" value="1"/>
</dbReference>
<dbReference type="EMBL" id="KI913141">
    <property type="protein sequence ID" value="ETV75179.1"/>
    <property type="molecule type" value="Genomic_DNA"/>
</dbReference>
<dbReference type="InterPro" id="IPR002048">
    <property type="entry name" value="EF_hand_dom"/>
</dbReference>
<keyword evidence="5" id="KW-0106">Calcium</keyword>
<dbReference type="STRING" id="112090.W4G811"/>
<sequence length="2043" mass="225867">MSHCTDSSPLKPAVSPSKSVSFESNGPQQQHHRRSTTPSSDLTMSELEAAERQRNQPPPQPDQTPKKAADPAVIDVDSHPLLANLKVDGKEVGAYMLCKFADDVLGHRARQIFREKASSIKGQNGIYYYLKDLMLKFSHDDDNSTSSTNGGAKKKPPPTRKKDEDDNVGLEEHQFRKLMASDPAFECLVAQEDTTMLFQRIVNSATKSTMSHMDFVEFCLLDRMQLLILLCKYWKSLRKCKLTDNELLDMYRRMTVQGSNESQMAGELFGAALAREFDVVLTVGEIQVMMDLMDYDGDGIVKPADFETFYKDTDRAQQLTELKQPDAIVDLKYSTNDNDAAELKREGYILYPKNIYEGHGTLYFWYKRARRDSGKPAIEAIQYAPTNMDTALVAQGFVCMNGSKAFAKKFVWIKHTNQQARSNFHAQELGDIFITSGHTADEKSATLWMPPCRGYKQIEGTLDDTNKLTARWTTGRRGVFLWVRYMNEAQDVLEFKPPPSPTANGVVSASVWSKIDELEGQIRQTLRRRCPAEADGVLNFLKLFQSLDKKNRKLLSATKLKLGLVALGCKMDVRLYAEVWKRVDVMAAKRVDFDAFQRFVLMTDTEVDDATESLQRHVTKGSSNYRSIFKTHNAAGDGTLSRNDFLRMLASAQVLVAPEELVKITQRFDVNRDNVVDYADFLKFVTGVCDIHSRQAARVAEAAAAFQGWAIEHQNQKLAKDGNIDSSASWRLVKSAGDVLRVPMIDKILRQKHWRLNPWEMKSLCVLMSPTAAKVGEIARNAYHAFVNHNPKKIANLVVAGRKVVGNLPDNNTPDAVFNQLNTLGHGKLTLSSLHQEFNAMALDKSIPSMDIKDFVYLVQHTGADCGGDGLVILDRFLACLRDCTERRSMKHGFLTPYDSPQFAKGVLTLVAELKRSAKTLDGKYDYSIPFKLLDKDNCQSIRLCEFETAMRELGLGQYLNDQEIKSVVRRFHVDNGGGIDFEEFCRFLTTPTDHGDHANVGALNQPKVVAAITEAFVQLPPYGVLSFANMIKRMCSMADKDGSGSVTATKFAQVFDTLDIALPRASKTDHHPLLIQLLCDKDENVPYGVFCDLYVAAMSPPPAPTKQSEVDKESHKVLTEAFTEMQKMMVQKGVEFDYKSAFSLIDKGVITPPNLNEVLWAAGVRYPFSPEELTVLHRAFLKETGSFDADKFCDFAVRGPVVCTKVADEANSKVDAVIAHLQASIKQLVSNDKDATKFHKLFLDFDGNNDGTISTTEFLHILDHMGLSKGLTPAETDAILHFFDVNGDHAIDYTEFFHFANHADVMLQANVNASKGAVAVNASPPKATAGSAPSSPPKATGSAPPSPSKSVTSTSKSPSKNNILALQHPNGQFTGLGKQLCRLASLDQTARGRGGFAFAKYFEKYKARHDPNVVACKKFRLILDKFLDTVAADHSGTSKQVAHDVARLDMTVIEKQYVVRETGMVKYPLFLRDVHTAMQLDARRAAWSDDDDQDDLDDDDDLSLSDSNISESGSSSDDSRDDAAVSAAALGSLLDRLLIKANWSTSKCSKCMRHLDEWFPPRASSRSRPKPFMAKLRDTVALPWRQSDLQAVAAACRSRPHRRVDPSMFVLAMREALARYGGLSNQNSTSPNSNINNNGGLKPLMAKIYHVFLQAAQRNINGRQLLERCDGRGSGAISWSEFSTVLRLMDCDLSVSELSGIQQALQSPSSCPYKSFFTLLETYGSISSSSSLVVASPRRHELAPPMTSPPHHLHHHALPASSVHVALPPSYAAPNVYPTRGIEQELQAIFLDALRSVDSAALVAAFRAYDIKGCGFISLDGFHSAMRQGGIFLSPDIYAKIAAQFAARFSPDGVDYVSFCHVMGLPMNHPPFVNGNPRKVTPLQLPDQRGGSGGGITPTAVESWLQHGASDDDKRQFNDMYNAIFDYKSKQQASAAQVLPSSRVPPMTPRADMWSCAVCFHSQSQARSTCEICASKNPSPPSPNPNSGGHGDFEVALQCSVCAFRNKATSSICSLCQTPLRLNHPASSSTRLTTAAGDGWLT</sequence>
<name>W4G811_APHAT</name>
<dbReference type="InterPro" id="IPR011992">
    <property type="entry name" value="EF-hand-dom_pair"/>
</dbReference>
<evidence type="ECO:0000256" key="4">
    <source>
        <dbReference type="ARBA" id="ARBA00022833"/>
    </source>
</evidence>
<feature type="compositionally biased region" description="Polar residues" evidence="6">
    <location>
        <begin position="16"/>
        <end position="29"/>
    </location>
</feature>
<feature type="region of interest" description="Disordered" evidence="6">
    <location>
        <begin position="141"/>
        <end position="168"/>
    </location>
</feature>
<dbReference type="GO" id="GO:0008270">
    <property type="term" value="F:zinc ion binding"/>
    <property type="evidence" value="ECO:0007669"/>
    <property type="project" value="UniProtKB-KW"/>
</dbReference>
<feature type="domain" description="EF-hand" evidence="7">
    <location>
        <begin position="281"/>
        <end position="316"/>
    </location>
</feature>
<dbReference type="GeneID" id="20812389"/>
<evidence type="ECO:0000256" key="3">
    <source>
        <dbReference type="ARBA" id="ARBA00022771"/>
    </source>
</evidence>
<dbReference type="RefSeq" id="XP_009835228.1">
    <property type="nucleotide sequence ID" value="XM_009836926.1"/>
</dbReference>
<evidence type="ECO:0000256" key="1">
    <source>
        <dbReference type="ARBA" id="ARBA00022723"/>
    </source>
</evidence>
<keyword evidence="4" id="KW-0862">Zinc</keyword>
<feature type="domain" description="EF-hand" evidence="7">
    <location>
        <begin position="1027"/>
        <end position="1062"/>
    </location>
</feature>
<feature type="region of interest" description="Disordered" evidence="6">
    <location>
        <begin position="1323"/>
        <end position="1369"/>
    </location>
</feature>
<feature type="region of interest" description="Disordered" evidence="6">
    <location>
        <begin position="1"/>
        <end position="70"/>
    </location>
</feature>
<accession>W4G811</accession>
<keyword evidence="3" id="KW-0863">Zinc-finger</keyword>
<feature type="domain" description="EF-hand" evidence="7">
    <location>
        <begin position="1272"/>
        <end position="1307"/>
    </location>
</feature>
<feature type="domain" description="EF-hand" evidence="7">
    <location>
        <begin position="1234"/>
        <end position="1269"/>
    </location>
</feature>
<dbReference type="OrthoDB" id="26525at2759"/>
<dbReference type="PANTHER" id="PTHR34524:SF6">
    <property type="entry name" value="CALCYPHOSINE LIKE"/>
    <property type="match status" value="1"/>
</dbReference>
<dbReference type="InterPro" id="IPR001876">
    <property type="entry name" value="Znf_RanBP2"/>
</dbReference>
<evidence type="ECO:0000256" key="6">
    <source>
        <dbReference type="SAM" id="MobiDB-lite"/>
    </source>
</evidence>
<feature type="compositionally biased region" description="Low complexity" evidence="6">
    <location>
        <begin position="1349"/>
        <end position="1361"/>
    </location>
</feature>
<dbReference type="InterPro" id="IPR018247">
    <property type="entry name" value="EF_Hand_1_Ca_BS"/>
</dbReference>
<keyword evidence="1" id="KW-0479">Metal-binding</keyword>
<dbReference type="Gene3D" id="1.10.238.10">
    <property type="entry name" value="EF-hand"/>
    <property type="match status" value="5"/>
</dbReference>
<dbReference type="SMART" id="SM00547">
    <property type="entry name" value="ZnF_RBZ"/>
    <property type="match status" value="2"/>
</dbReference>
<feature type="domain" description="EF-hand" evidence="7">
    <location>
        <begin position="1798"/>
        <end position="1833"/>
    </location>
</feature>
<feature type="compositionally biased region" description="Low complexity" evidence="6">
    <location>
        <begin position="1505"/>
        <end position="1517"/>
    </location>
</feature>
<dbReference type="InterPro" id="IPR051581">
    <property type="entry name" value="Ca-bind"/>
</dbReference>
<evidence type="ECO:0000313" key="8">
    <source>
        <dbReference type="EMBL" id="ETV75179.1"/>
    </source>
</evidence>
<dbReference type="SUPFAM" id="SSF47473">
    <property type="entry name" value="EF-hand"/>
    <property type="match status" value="4"/>
</dbReference>
<dbReference type="CDD" id="cd00051">
    <property type="entry name" value="EFh"/>
    <property type="match status" value="2"/>
</dbReference>
<dbReference type="VEuPathDB" id="FungiDB:H257_10393"/>
<dbReference type="Pfam" id="PF13499">
    <property type="entry name" value="EF-hand_7"/>
    <property type="match status" value="3"/>
</dbReference>
<feature type="domain" description="EF-hand" evidence="7">
    <location>
        <begin position="620"/>
        <end position="655"/>
    </location>
</feature>
<keyword evidence="2" id="KW-0677">Repeat</keyword>
<feature type="region of interest" description="Disordered" evidence="6">
    <location>
        <begin position="1489"/>
        <end position="1523"/>
    </location>
</feature>
<dbReference type="GO" id="GO:0005509">
    <property type="term" value="F:calcium ion binding"/>
    <property type="evidence" value="ECO:0007669"/>
    <property type="project" value="InterPro"/>
</dbReference>
<dbReference type="PROSITE" id="PS00018">
    <property type="entry name" value="EF_HAND_1"/>
    <property type="match status" value="3"/>
</dbReference>
<evidence type="ECO:0000256" key="2">
    <source>
        <dbReference type="ARBA" id="ARBA00022737"/>
    </source>
</evidence>
<proteinExistence type="predicted"/>
<feature type="compositionally biased region" description="Acidic residues" evidence="6">
    <location>
        <begin position="1489"/>
        <end position="1504"/>
    </location>
</feature>
<reference evidence="8" key="1">
    <citation type="submission" date="2013-12" db="EMBL/GenBank/DDBJ databases">
        <title>The Genome Sequence of Aphanomyces astaci APO3.</title>
        <authorList>
            <consortium name="The Broad Institute Genomics Platform"/>
            <person name="Russ C."/>
            <person name="Tyler B."/>
            <person name="van West P."/>
            <person name="Dieguez-Uribeondo J."/>
            <person name="Young S.K."/>
            <person name="Zeng Q."/>
            <person name="Gargeya S."/>
            <person name="Fitzgerald M."/>
            <person name="Abouelleil A."/>
            <person name="Alvarado L."/>
            <person name="Chapman S.B."/>
            <person name="Gainer-Dewar J."/>
            <person name="Goldberg J."/>
            <person name="Griggs A."/>
            <person name="Gujja S."/>
            <person name="Hansen M."/>
            <person name="Howarth C."/>
            <person name="Imamovic A."/>
            <person name="Ireland A."/>
            <person name="Larimer J."/>
            <person name="McCowan C."/>
            <person name="Murphy C."/>
            <person name="Pearson M."/>
            <person name="Poon T.W."/>
            <person name="Priest M."/>
            <person name="Roberts A."/>
            <person name="Saif S."/>
            <person name="Shea T."/>
            <person name="Sykes S."/>
            <person name="Wortman J."/>
            <person name="Nusbaum C."/>
            <person name="Birren B."/>
        </authorList>
    </citation>
    <scope>NUCLEOTIDE SEQUENCE [LARGE SCALE GENOMIC DNA]</scope>
    <source>
        <strain evidence="8">APO3</strain>
    </source>
</reference>
<feature type="domain" description="EF-hand" evidence="7">
    <location>
        <begin position="960"/>
        <end position="995"/>
    </location>
</feature>
<dbReference type="SMART" id="SM00054">
    <property type="entry name" value="EFh"/>
    <property type="match status" value="8"/>
</dbReference>
<gene>
    <name evidence="8" type="ORF">H257_10393</name>
</gene>
<protein>
    <recommendedName>
        <fullName evidence="7">EF-hand domain-containing protein</fullName>
    </recommendedName>
</protein>
<organism evidence="8">
    <name type="scientific">Aphanomyces astaci</name>
    <name type="common">Crayfish plague agent</name>
    <dbReference type="NCBI Taxonomy" id="112090"/>
    <lineage>
        <taxon>Eukaryota</taxon>
        <taxon>Sar</taxon>
        <taxon>Stramenopiles</taxon>
        <taxon>Oomycota</taxon>
        <taxon>Saprolegniomycetes</taxon>
        <taxon>Saprolegniales</taxon>
        <taxon>Verrucalvaceae</taxon>
        <taxon>Aphanomyces</taxon>
    </lineage>
</organism>
<dbReference type="PROSITE" id="PS50222">
    <property type="entry name" value="EF_HAND_2"/>
    <property type="match status" value="8"/>
</dbReference>
<evidence type="ECO:0000259" key="7">
    <source>
        <dbReference type="PROSITE" id="PS50222"/>
    </source>
</evidence>
<evidence type="ECO:0000256" key="5">
    <source>
        <dbReference type="ARBA" id="ARBA00022837"/>
    </source>
</evidence>